<keyword evidence="6" id="KW-1185">Reference proteome</keyword>
<evidence type="ECO:0000256" key="1">
    <source>
        <dbReference type="ARBA" id="ARBA00004196"/>
    </source>
</evidence>
<comment type="caution">
    <text evidence="4">The sequence shown here is derived from an EMBL/GenBank/DDBJ whole genome shotgun (WGS) entry which is preliminary data.</text>
</comment>
<dbReference type="GO" id="GO:0030313">
    <property type="term" value="C:cell envelope"/>
    <property type="evidence" value="ECO:0007669"/>
    <property type="project" value="UniProtKB-SubCell"/>
</dbReference>
<evidence type="ECO:0000313" key="4">
    <source>
        <dbReference type="EMBL" id="TGU70439.1"/>
    </source>
</evidence>
<dbReference type="PANTHER" id="PTHR32347:SF23">
    <property type="entry name" value="BLL5650 PROTEIN"/>
    <property type="match status" value="1"/>
</dbReference>
<dbReference type="AlphaFoldDB" id="A0A4S1CAV2"/>
<accession>A0A4S1CAV2</accession>
<dbReference type="Gene3D" id="2.40.50.100">
    <property type="match status" value="1"/>
</dbReference>
<dbReference type="EMBL" id="SRSC01000004">
    <property type="protein sequence ID" value="TGU70439.1"/>
    <property type="molecule type" value="Genomic_DNA"/>
</dbReference>
<gene>
    <name evidence="5" type="ORF">E4633_11265</name>
    <name evidence="4" type="ORF">E4633_15655</name>
</gene>
<comment type="subcellular location">
    <subcellularLocation>
        <location evidence="1">Cell envelope</location>
    </subcellularLocation>
</comment>
<dbReference type="InterPro" id="IPR050465">
    <property type="entry name" value="UPF0194_transport"/>
</dbReference>
<dbReference type="Gene3D" id="1.10.287.470">
    <property type="entry name" value="Helix hairpin bin"/>
    <property type="match status" value="1"/>
</dbReference>
<evidence type="ECO:0000313" key="6">
    <source>
        <dbReference type="Proteomes" id="UP000306416"/>
    </source>
</evidence>
<proteinExistence type="predicted"/>
<dbReference type="RefSeq" id="WP_135870326.1">
    <property type="nucleotide sequence ID" value="NZ_SRSC01000002.1"/>
</dbReference>
<dbReference type="PANTHER" id="PTHR32347">
    <property type="entry name" value="EFFLUX SYSTEM COMPONENT YKNX-RELATED"/>
    <property type="match status" value="1"/>
</dbReference>
<organism evidence="4 6">
    <name type="scientific">Geomonas terrae</name>
    <dbReference type="NCBI Taxonomy" id="2562681"/>
    <lineage>
        <taxon>Bacteria</taxon>
        <taxon>Pseudomonadati</taxon>
        <taxon>Thermodesulfobacteriota</taxon>
        <taxon>Desulfuromonadia</taxon>
        <taxon>Geobacterales</taxon>
        <taxon>Geobacteraceae</taxon>
        <taxon>Geomonas</taxon>
    </lineage>
</organism>
<sequence length="442" mass="49016">MTEIQDERLLGMGLLLQIGRRARQAADPREVGFIAVNETKQVLSYRQGALWLQGKGVYAVSGLPESDPSAPYVQWLARVFPNWRKEQKSRATGPSELPAALGERWGEWLPAHAAVVPLRGKDGSLLGLLLFARDEEWLEGELTLLDELASIYAHALWALAGGKRRGAPRSGVFRGAFKLIPVALAVAALFYPVRLSVLAPAEVTPKDPFVVRSPLDGVIDRFYLHPNQPVRQGDLLFEYDSSALRAKMGVAAKAYEVASEEYRQSVQMALSDDKTRGEMEPRRGKMQEKEAELSYSRQMFHRLQVRAPRSGIAVFTDQSDWVGKNVSVGERVLVIADPARADMLIHLPVADAMNLELGSRVKLYLGTDPQHPVEGTLRYASFKPELNPAGYAAYRLKADFAPGATPPRLGLTGTVRIYGEKVSLGRLIFRRPITALRQRLGW</sequence>
<evidence type="ECO:0000313" key="5">
    <source>
        <dbReference type="EMBL" id="TGU72859.1"/>
    </source>
</evidence>
<evidence type="ECO:0000256" key="3">
    <source>
        <dbReference type="SAM" id="MobiDB-lite"/>
    </source>
</evidence>
<evidence type="ECO:0000256" key="2">
    <source>
        <dbReference type="ARBA" id="ARBA00023054"/>
    </source>
</evidence>
<dbReference type="SUPFAM" id="SSF111369">
    <property type="entry name" value="HlyD-like secretion proteins"/>
    <property type="match status" value="1"/>
</dbReference>
<reference evidence="4 6" key="1">
    <citation type="submission" date="2019-04" db="EMBL/GenBank/DDBJ databases">
        <title>Geobacter oryzae sp. nov., ferric-reducing bacteria isolated from paddy soil.</title>
        <authorList>
            <person name="Xu Z."/>
            <person name="Masuda Y."/>
            <person name="Itoh H."/>
            <person name="Senoo K."/>
        </authorList>
    </citation>
    <scope>NUCLEOTIDE SEQUENCE [LARGE SCALE GENOMIC DNA]</scope>
    <source>
        <strain evidence="4 6">Red111</strain>
    </source>
</reference>
<dbReference type="Proteomes" id="UP000306416">
    <property type="component" value="Unassembled WGS sequence"/>
</dbReference>
<name>A0A4S1CAV2_9BACT</name>
<dbReference type="Gene3D" id="2.40.30.170">
    <property type="match status" value="1"/>
</dbReference>
<feature type="region of interest" description="Disordered" evidence="3">
    <location>
        <begin position="271"/>
        <end position="290"/>
    </location>
</feature>
<dbReference type="EMBL" id="SRSC01000002">
    <property type="protein sequence ID" value="TGU72859.1"/>
    <property type="molecule type" value="Genomic_DNA"/>
</dbReference>
<keyword evidence="2" id="KW-0175">Coiled coil</keyword>
<protein>
    <submittedName>
        <fullName evidence="4">HlyD family efflux transporter periplasmic adaptor subunit</fullName>
    </submittedName>
</protein>